<accession>A0A109MZQ6</accession>
<dbReference type="GO" id="GO:0005829">
    <property type="term" value="C:cytosol"/>
    <property type="evidence" value="ECO:0007669"/>
    <property type="project" value="TreeGrafter"/>
</dbReference>
<dbReference type="InterPro" id="IPR023733">
    <property type="entry name" value="Pyrophosphatase_Ppax"/>
</dbReference>
<evidence type="ECO:0000256" key="2">
    <source>
        <dbReference type="ARBA" id="ARBA00022842"/>
    </source>
</evidence>
<dbReference type="FunFam" id="3.40.50.1000:FF:000022">
    <property type="entry name" value="Phosphoglycolate phosphatase"/>
    <property type="match status" value="1"/>
</dbReference>
<comment type="catalytic activity">
    <reaction evidence="3">
        <text>diphosphate + H2O = 2 phosphate + H(+)</text>
        <dbReference type="Rhea" id="RHEA:24576"/>
        <dbReference type="ChEBI" id="CHEBI:15377"/>
        <dbReference type="ChEBI" id="CHEBI:15378"/>
        <dbReference type="ChEBI" id="CHEBI:33019"/>
        <dbReference type="ChEBI" id="CHEBI:43474"/>
        <dbReference type="EC" id="3.6.1.1"/>
    </reaction>
</comment>
<dbReference type="GO" id="GO:0008967">
    <property type="term" value="F:phosphoglycolate phosphatase activity"/>
    <property type="evidence" value="ECO:0007669"/>
    <property type="project" value="TreeGrafter"/>
</dbReference>
<dbReference type="InterPro" id="IPR036412">
    <property type="entry name" value="HAD-like_sf"/>
</dbReference>
<dbReference type="PANTHER" id="PTHR43434:SF26">
    <property type="entry name" value="PYROPHOSPHATASE PPAX"/>
    <property type="match status" value="1"/>
</dbReference>
<evidence type="ECO:0000313" key="4">
    <source>
        <dbReference type="EMBL" id="KWW20816.1"/>
    </source>
</evidence>
<dbReference type="InterPro" id="IPR023198">
    <property type="entry name" value="PGP-like_dom2"/>
</dbReference>
<dbReference type="PRINTS" id="PR00413">
    <property type="entry name" value="HADHALOGNASE"/>
</dbReference>
<comment type="similarity">
    <text evidence="3">Belongs to the HAD-like hydrolase superfamily. PpaX family.</text>
</comment>
<dbReference type="HAMAP" id="MF_01250">
    <property type="entry name" value="Pyrophosphat_PpaX"/>
    <property type="match status" value="1"/>
</dbReference>
<dbReference type="SFLD" id="SFLDS00003">
    <property type="entry name" value="Haloacid_Dehalogenase"/>
    <property type="match status" value="1"/>
</dbReference>
<proteinExistence type="inferred from homology"/>
<dbReference type="SFLD" id="SFLDG01129">
    <property type="entry name" value="C1.5:_HAD__Beta-PGM__Phosphata"/>
    <property type="match status" value="1"/>
</dbReference>
<dbReference type="InterPro" id="IPR006439">
    <property type="entry name" value="HAD-SF_hydro_IA"/>
</dbReference>
<organism evidence="4 5">
    <name type="scientific">Peribacillus simplex</name>
    <dbReference type="NCBI Taxonomy" id="1478"/>
    <lineage>
        <taxon>Bacteria</taxon>
        <taxon>Bacillati</taxon>
        <taxon>Bacillota</taxon>
        <taxon>Bacilli</taxon>
        <taxon>Bacillales</taxon>
        <taxon>Bacillaceae</taxon>
        <taxon>Peribacillus</taxon>
    </lineage>
</organism>
<feature type="active site" description="Nucleophile" evidence="3">
    <location>
        <position position="11"/>
    </location>
</feature>
<comment type="caution">
    <text evidence="4">The sequence shown here is derived from an EMBL/GenBank/DDBJ whole genome shotgun (WGS) entry which is preliminary data.</text>
</comment>
<dbReference type="EMBL" id="LNNH01000012">
    <property type="protein sequence ID" value="KWW20816.1"/>
    <property type="molecule type" value="Genomic_DNA"/>
</dbReference>
<comment type="function">
    <text evidence="3">Hydrolyzes pyrophosphate formed during P-Ser-HPr dephosphorylation by HPrK/P. Might play a role in controlling the intracellular pyrophosphate pool.</text>
</comment>
<name>A0A109MZQ6_9BACI</name>
<evidence type="ECO:0000256" key="1">
    <source>
        <dbReference type="ARBA" id="ARBA00022801"/>
    </source>
</evidence>
<dbReference type="GO" id="GO:0006281">
    <property type="term" value="P:DNA repair"/>
    <property type="evidence" value="ECO:0007669"/>
    <property type="project" value="TreeGrafter"/>
</dbReference>
<dbReference type="Proteomes" id="UP000064189">
    <property type="component" value="Unassembled WGS sequence"/>
</dbReference>
<dbReference type="NCBIfam" id="NF009804">
    <property type="entry name" value="PRK13288.1"/>
    <property type="match status" value="1"/>
</dbReference>
<keyword evidence="1 3" id="KW-0378">Hydrolase</keyword>
<keyword evidence="2 3" id="KW-0460">Magnesium</keyword>
<dbReference type="GO" id="GO:0000287">
    <property type="term" value="F:magnesium ion binding"/>
    <property type="evidence" value="ECO:0007669"/>
    <property type="project" value="UniProtKB-UniRule"/>
</dbReference>
<dbReference type="PANTHER" id="PTHR43434">
    <property type="entry name" value="PHOSPHOGLYCOLATE PHOSPHATASE"/>
    <property type="match status" value="1"/>
</dbReference>
<dbReference type="AlphaFoldDB" id="A0A109MZQ6"/>
<dbReference type="NCBIfam" id="TIGR01549">
    <property type="entry name" value="HAD-SF-IA-v1"/>
    <property type="match status" value="1"/>
</dbReference>
<protein>
    <recommendedName>
        <fullName evidence="3">Pyrophosphatase PpaX</fullName>
        <ecNumber evidence="3">3.6.1.1</ecNumber>
    </recommendedName>
</protein>
<dbReference type="RefSeq" id="WP_061141175.1">
    <property type="nucleotide sequence ID" value="NZ_LNNH01000012.1"/>
</dbReference>
<dbReference type="NCBIfam" id="TIGR01509">
    <property type="entry name" value="HAD-SF-IA-v3"/>
    <property type="match status" value="1"/>
</dbReference>
<sequence length="222" mass="24977">MSSNINTLLFDLDGTLINTNELIIASFTETLNHFCPGQFKREDIIPFIGPTLTDTFTSIDPERVKEMIAFYREHNWKNHDALVTQFDGVYETVQTLKQAGYKLAVVTTKKRDVVEKGLRLSNLDQFFEVVVTLDDVENAKPDPEPLVKALNQLGSVPEEAIMVGDSYHDILGGKNAGTKTAGVAWSIKGRKYLESHQPDYMLENMADLLNIVEIENLTEAKR</sequence>
<dbReference type="SFLD" id="SFLDG01135">
    <property type="entry name" value="C1.5.6:_HAD__Beta-PGM__Phospha"/>
    <property type="match status" value="1"/>
</dbReference>
<dbReference type="CDD" id="cd02616">
    <property type="entry name" value="HAD_PPase"/>
    <property type="match status" value="1"/>
</dbReference>
<dbReference type="InterPro" id="IPR041492">
    <property type="entry name" value="HAD_2"/>
</dbReference>
<keyword evidence="5" id="KW-1185">Reference proteome</keyword>
<dbReference type="EC" id="3.6.1.1" evidence="3"/>
<evidence type="ECO:0000313" key="5">
    <source>
        <dbReference type="Proteomes" id="UP000064189"/>
    </source>
</evidence>
<dbReference type="InterPro" id="IPR050155">
    <property type="entry name" value="HAD-like_hydrolase_sf"/>
</dbReference>
<gene>
    <name evidence="3" type="primary">ppaX</name>
    <name evidence="4" type="ORF">AS888_14345</name>
</gene>
<dbReference type="GO" id="GO:0004427">
    <property type="term" value="F:inorganic diphosphate phosphatase activity"/>
    <property type="evidence" value="ECO:0007669"/>
    <property type="project" value="UniProtKB-UniRule"/>
</dbReference>
<dbReference type="InterPro" id="IPR023214">
    <property type="entry name" value="HAD_sf"/>
</dbReference>
<reference evidence="4 5" key="1">
    <citation type="submission" date="2015-11" db="EMBL/GenBank/DDBJ databases">
        <title>Genome Sequence of Bacillus simplex strain VanAntwerpen2.</title>
        <authorList>
            <person name="Couger M.B."/>
        </authorList>
    </citation>
    <scope>NUCLEOTIDE SEQUENCE [LARGE SCALE GENOMIC DNA]</scope>
    <source>
        <strain evidence="4 5">VanAntwerpen02</strain>
    </source>
</reference>
<comment type="cofactor">
    <cofactor evidence="3">
        <name>Mg(2+)</name>
        <dbReference type="ChEBI" id="CHEBI:18420"/>
    </cofactor>
</comment>
<evidence type="ECO:0000256" key="3">
    <source>
        <dbReference type="HAMAP-Rule" id="MF_01250"/>
    </source>
</evidence>
<dbReference type="Pfam" id="PF13419">
    <property type="entry name" value="HAD_2"/>
    <property type="match status" value="1"/>
</dbReference>
<dbReference type="Gene3D" id="3.40.50.1000">
    <property type="entry name" value="HAD superfamily/HAD-like"/>
    <property type="match status" value="1"/>
</dbReference>
<dbReference type="SUPFAM" id="SSF56784">
    <property type="entry name" value="HAD-like"/>
    <property type="match status" value="1"/>
</dbReference>
<dbReference type="Gene3D" id="1.10.150.240">
    <property type="entry name" value="Putative phosphatase, domain 2"/>
    <property type="match status" value="1"/>
</dbReference>